<proteinExistence type="predicted"/>
<dbReference type="RefSeq" id="WP_237853933.1">
    <property type="nucleotide sequence ID" value="NZ_JAKLWS010000010.1"/>
</dbReference>
<dbReference type="EMBL" id="JAKLWS010000010">
    <property type="protein sequence ID" value="MCG2588901.1"/>
    <property type="molecule type" value="Genomic_DNA"/>
</dbReference>
<sequence length="283" mass="32478">MKIAIVGERERATAWEKHLRKLTTVKEVTITTSLSDSAGLDAVLLIDDTKDNLHRLLNSVKAGNHTYLISKLPTDKALLEKLYHVSEEAHVNVQFSHWPSMSESMNWIHKEIPKPELIQIKKESVPLNNRVLSPDDFHHNWVDELALIIKWMGGNIHRYEVKPVIVDSNYLGLTITLRFENASLASMQFLATAESEIHQRIFSNRTLMANCDVTKQKVKLYRGNNGDRLTIQEKKFDPSDTAEWSIMQFIKSIQLEQETVFSPYQALRTANALDQIKSLMEKD</sequence>
<evidence type="ECO:0008006" key="3">
    <source>
        <dbReference type="Google" id="ProtNLM"/>
    </source>
</evidence>
<name>A0ABS9KDI4_9BACT</name>
<comment type="caution">
    <text evidence="1">The sequence shown here is derived from an EMBL/GenBank/DDBJ whole genome shotgun (WGS) entry which is preliminary data.</text>
</comment>
<gene>
    <name evidence="1" type="ORF">L6773_10005</name>
</gene>
<evidence type="ECO:0000313" key="1">
    <source>
        <dbReference type="EMBL" id="MCG2588901.1"/>
    </source>
</evidence>
<dbReference type="Proteomes" id="UP001165366">
    <property type="component" value="Unassembled WGS sequence"/>
</dbReference>
<protein>
    <recommendedName>
        <fullName evidence="3">Gfo/Idh/MocA-like oxidoreductase N-terminal domain-containing protein</fullName>
    </recommendedName>
</protein>
<organism evidence="1 2">
    <name type="scientific">Rhodohalobacter sulfatireducens</name>
    <dbReference type="NCBI Taxonomy" id="2911366"/>
    <lineage>
        <taxon>Bacteria</taxon>
        <taxon>Pseudomonadati</taxon>
        <taxon>Balneolota</taxon>
        <taxon>Balneolia</taxon>
        <taxon>Balneolales</taxon>
        <taxon>Balneolaceae</taxon>
        <taxon>Rhodohalobacter</taxon>
    </lineage>
</organism>
<reference evidence="1" key="2">
    <citation type="submission" date="2024-05" db="EMBL/GenBank/DDBJ databases">
        <title>Rhodohalobacter halophilus gen. nov., sp. nov., a moderately halophilic member of the family Balneolaceae.</title>
        <authorList>
            <person name="Xia J."/>
        </authorList>
    </citation>
    <scope>NUCLEOTIDE SEQUENCE</scope>
    <source>
        <strain evidence="1">WB101</strain>
    </source>
</reference>
<evidence type="ECO:0000313" key="2">
    <source>
        <dbReference type="Proteomes" id="UP001165366"/>
    </source>
</evidence>
<reference evidence="1" key="1">
    <citation type="submission" date="2022-01" db="EMBL/GenBank/DDBJ databases">
        <authorList>
            <person name="Wang Y."/>
        </authorList>
    </citation>
    <scope>NUCLEOTIDE SEQUENCE</scope>
    <source>
        <strain evidence="1">WB101</strain>
    </source>
</reference>
<accession>A0ABS9KDI4</accession>
<keyword evidence="2" id="KW-1185">Reference proteome</keyword>